<name>A0A0F9RB39_9ZZZZ</name>
<accession>A0A0F9RB39</accession>
<organism evidence="1">
    <name type="scientific">marine sediment metagenome</name>
    <dbReference type="NCBI Taxonomy" id="412755"/>
    <lineage>
        <taxon>unclassified sequences</taxon>
        <taxon>metagenomes</taxon>
        <taxon>ecological metagenomes</taxon>
    </lineage>
</organism>
<protein>
    <submittedName>
        <fullName evidence="1">Uncharacterized protein</fullName>
    </submittedName>
</protein>
<gene>
    <name evidence="1" type="ORF">LCGC14_0671420</name>
</gene>
<proteinExistence type="predicted"/>
<reference evidence="1" key="1">
    <citation type="journal article" date="2015" name="Nature">
        <title>Complex archaea that bridge the gap between prokaryotes and eukaryotes.</title>
        <authorList>
            <person name="Spang A."/>
            <person name="Saw J.H."/>
            <person name="Jorgensen S.L."/>
            <person name="Zaremba-Niedzwiedzka K."/>
            <person name="Martijn J."/>
            <person name="Lind A.E."/>
            <person name="van Eijk R."/>
            <person name="Schleper C."/>
            <person name="Guy L."/>
            <person name="Ettema T.J."/>
        </authorList>
    </citation>
    <scope>NUCLEOTIDE SEQUENCE</scope>
</reference>
<evidence type="ECO:0000313" key="1">
    <source>
        <dbReference type="EMBL" id="KKN46592.1"/>
    </source>
</evidence>
<dbReference type="AlphaFoldDB" id="A0A0F9RB39"/>
<comment type="caution">
    <text evidence="1">The sequence shown here is derived from an EMBL/GenBank/DDBJ whole genome shotgun (WGS) entry which is preliminary data.</text>
</comment>
<sequence>MAVSISDIVTYKRLVAAGNNELWHEDLNMAAGTMVELSAANGDIDTSDQLNMFEAYQKVFIVNGANLKVADFVNTKITVSAMTSPPAHGDILTQDQGGGDIAYMVVDFVNTAKTLIYGYAYYAGSATAFVTGTDISSNNATATMNPSPIPNANISAVTAGPHWYDWTVYPDVVLALDSSTKSYGTMPNKAYLGVLYRGRPITSGDPEHPEQWSMARQNMPWDFAYVAGDAGTPVKGGNADAGELGDIVRCLISYKDDYLIFGCATSIWYMSGDPAYGGELGGLDLTTGIFGANSWCWDGAGNLYFWGTNGFYKTTIPGVPICLSAIALPDLIKDEAADPSTYRITMAYDRRDYGINICITKLSDGSNSNYWYDLKTEAFFPEVYPDECGPYSLFYYPANDPSLRDLLVGCKDGYIRKFDKTAEDDDIGGSDQAIDSYAVLGPIQLSDGTNDGILSNINIISAGGESGGSESDSDDIDFSVYTARTSENVIEVVSAGTSKFSSVFSSPGYQKGNKDRKKIRGRFGAIKIGNDTATETWGFEKLILDVKQIGRVL</sequence>
<dbReference type="SUPFAM" id="SSF64518">
    <property type="entry name" value="Phase 1 flagellin"/>
    <property type="match status" value="1"/>
</dbReference>
<dbReference type="EMBL" id="LAZR01001322">
    <property type="protein sequence ID" value="KKN46592.1"/>
    <property type="molecule type" value="Genomic_DNA"/>
</dbReference>